<proteinExistence type="predicted"/>
<dbReference type="OrthoDB" id="406045at2759"/>
<dbReference type="InterPro" id="IPR000315">
    <property type="entry name" value="Znf_B-box"/>
</dbReference>
<dbReference type="InterPro" id="IPR057668">
    <property type="entry name" value="E2_Ub-conjug_enz_C"/>
</dbReference>
<comment type="caution">
    <text evidence="3">The sequence shown here is derived from an EMBL/GenBank/DDBJ whole genome shotgun (WGS) entry which is preliminary data.</text>
</comment>
<dbReference type="AlphaFoldDB" id="A0A9P8TNA8"/>
<accession>A0A9P8TNA8</accession>
<dbReference type="InterPro" id="IPR018553">
    <property type="entry name" value="E2_Ub-conjug_enz"/>
</dbReference>
<dbReference type="PANTHER" id="PTHR31560:SF0">
    <property type="entry name" value="UPF0652 PROTEIN C22H10.08"/>
    <property type="match status" value="1"/>
</dbReference>
<evidence type="ECO:0000259" key="2">
    <source>
        <dbReference type="PROSITE" id="PS50119"/>
    </source>
</evidence>
<gene>
    <name evidence="3" type="ORF">WICPIJ_004027</name>
</gene>
<dbReference type="PANTHER" id="PTHR31560">
    <property type="entry name" value="UPF0652 PROTEIN C16A11.03C-RELATED"/>
    <property type="match status" value="1"/>
</dbReference>
<sequence length="599" mass="69027">MSTSLKDILDNDAEDIVLDLPEVENIDVEKKEEDETLCSECEDMTVEVNCLNCNEGFCGGCFNLIHTGGKRKNHEFEKIEDENKLNDDDAELEKDYVNVDGETEVIKDSEAQQEQEQAVQVPTGPTSTTQAILNGIQSKIEFIPLRLTYEERFYLNLLDSALNVSEYTDKVDIFSYVSKPKRIVEQIKQICSILIGLVYSSNFKKGEKLIKNKDFKENSEFFKAIFEIGRRYKILNPNKLKANFGKLCYIIMDSKLPEVEAHLEFNLYKPINTIKTFIKSKTSDDKIWNMFQDENLIYATSQIDSLNRSRLSVQRDIKTKETAIKRLVMRYSSVDLSEDDIKQIIYSIDDYNSYVFHNRNPTNRFIKRLREFADDEVASRFSIGISRGRSGSKLTHDHNKQYNYVLQSLTLWSIIQREMIYLWSISDDDLFNGVSYKLVSTGQGLNRVKACPKLYKIMYKLIGEAKAKCNGSWIGSSVVHLGDDAVPNALFFLDKYIQIPNILIPIDQVLNKIPELFKDEHINEMLAKNYNNMKELELRILQDCFAHMFDGSGADNFFMSGSCIDGRLTSAWNFTNEIHKKEYFKVFLLTGFIGFNGDD</sequence>
<dbReference type="Proteomes" id="UP000774326">
    <property type="component" value="Unassembled WGS sequence"/>
</dbReference>
<feature type="domain" description="B box-type" evidence="2">
    <location>
        <begin position="33"/>
        <end position="79"/>
    </location>
</feature>
<keyword evidence="1" id="KW-0863">Zinc-finger</keyword>
<reference evidence="3" key="1">
    <citation type="journal article" date="2021" name="Open Biol.">
        <title>Shared evolutionary footprints suggest mitochondrial oxidative damage underlies multiple complex I losses in fungi.</title>
        <authorList>
            <person name="Schikora-Tamarit M.A."/>
            <person name="Marcet-Houben M."/>
            <person name="Nosek J."/>
            <person name="Gabaldon T."/>
        </authorList>
    </citation>
    <scope>NUCLEOTIDE SEQUENCE</scope>
    <source>
        <strain evidence="3">CBS2887</strain>
    </source>
</reference>
<protein>
    <recommendedName>
        <fullName evidence="2">B box-type domain-containing protein</fullName>
    </recommendedName>
</protein>
<keyword evidence="1" id="KW-0479">Metal-binding</keyword>
<name>A0A9P8TNA8_WICPI</name>
<keyword evidence="4" id="KW-1185">Reference proteome</keyword>
<dbReference type="Pfam" id="PF09418">
    <property type="entry name" value="DUF2009"/>
    <property type="match status" value="1"/>
</dbReference>
<dbReference type="PROSITE" id="PS50119">
    <property type="entry name" value="ZF_BBOX"/>
    <property type="match status" value="1"/>
</dbReference>
<keyword evidence="1" id="KW-0862">Zinc</keyword>
<dbReference type="Pfam" id="PF22586">
    <property type="entry name" value="ANCHR-like_BBOX"/>
    <property type="match status" value="1"/>
</dbReference>
<dbReference type="EMBL" id="JAEUBG010002239">
    <property type="protein sequence ID" value="KAH3684995.1"/>
    <property type="molecule type" value="Genomic_DNA"/>
</dbReference>
<evidence type="ECO:0000313" key="4">
    <source>
        <dbReference type="Proteomes" id="UP000774326"/>
    </source>
</evidence>
<reference evidence="3" key="2">
    <citation type="submission" date="2021-01" db="EMBL/GenBank/DDBJ databases">
        <authorList>
            <person name="Schikora-Tamarit M.A."/>
        </authorList>
    </citation>
    <scope>NUCLEOTIDE SEQUENCE</scope>
    <source>
        <strain evidence="3">CBS2887</strain>
    </source>
</reference>
<evidence type="ECO:0000256" key="1">
    <source>
        <dbReference type="PROSITE-ProRule" id="PRU00024"/>
    </source>
</evidence>
<evidence type="ECO:0000313" key="3">
    <source>
        <dbReference type="EMBL" id="KAH3684995.1"/>
    </source>
</evidence>
<organism evidence="3 4">
    <name type="scientific">Wickerhamomyces pijperi</name>
    <name type="common">Yeast</name>
    <name type="synonym">Pichia pijperi</name>
    <dbReference type="NCBI Taxonomy" id="599730"/>
    <lineage>
        <taxon>Eukaryota</taxon>
        <taxon>Fungi</taxon>
        <taxon>Dikarya</taxon>
        <taxon>Ascomycota</taxon>
        <taxon>Saccharomycotina</taxon>
        <taxon>Saccharomycetes</taxon>
        <taxon>Phaffomycetales</taxon>
        <taxon>Wickerhamomycetaceae</taxon>
        <taxon>Wickerhamomyces</taxon>
    </lineage>
</organism>
<dbReference type="GO" id="GO:0008270">
    <property type="term" value="F:zinc ion binding"/>
    <property type="evidence" value="ECO:0007669"/>
    <property type="project" value="UniProtKB-KW"/>
</dbReference>